<reference evidence="1" key="1">
    <citation type="journal article" date="2009" name="Rice">
        <title>De Novo Next Generation Sequencing of Plant Genomes.</title>
        <authorList>
            <person name="Rounsley S."/>
            <person name="Marri P.R."/>
            <person name="Yu Y."/>
            <person name="He R."/>
            <person name="Sisneros N."/>
            <person name="Goicoechea J.L."/>
            <person name="Lee S.J."/>
            <person name="Angelova A."/>
            <person name="Kudrna D."/>
            <person name="Luo M."/>
            <person name="Affourtit J."/>
            <person name="Desany B."/>
            <person name="Knight J."/>
            <person name="Niazi F."/>
            <person name="Egholm M."/>
            <person name="Wing R.A."/>
        </authorList>
    </citation>
    <scope>NUCLEOTIDE SEQUENCE [LARGE SCALE GENOMIC DNA]</scope>
    <source>
        <strain evidence="1">cv. IRGC 105608</strain>
    </source>
</reference>
<dbReference type="AlphaFoldDB" id="A0A0D3HR97"/>
<evidence type="ECO:0000313" key="1">
    <source>
        <dbReference type="EnsemblPlants" id="OBART12G02420.1"/>
    </source>
</evidence>
<accession>A0A0D3HR97</accession>
<name>A0A0D3HR97_9ORYZ</name>
<dbReference type="HOGENOM" id="CLU_2458310_0_0_1"/>
<dbReference type="PaxDb" id="65489-OBART12G02420.1"/>
<protein>
    <submittedName>
        <fullName evidence="1">Uncharacterized protein</fullName>
    </submittedName>
</protein>
<dbReference type="Proteomes" id="UP000026960">
    <property type="component" value="Chromosome 12"/>
</dbReference>
<evidence type="ECO:0000313" key="2">
    <source>
        <dbReference type="Proteomes" id="UP000026960"/>
    </source>
</evidence>
<keyword evidence="2" id="KW-1185">Reference proteome</keyword>
<sequence length="89" mass="9781">MKVAAVDDATAWELAAAVGGDCGCQQRRLAGGEVATAMVTAEAVRWRQPDDCCGGGWRGSACGGGGGVWLRRRRWWRMRWQGRRWATEK</sequence>
<reference evidence="1" key="2">
    <citation type="submission" date="2015-03" db="UniProtKB">
        <authorList>
            <consortium name="EnsemblPlants"/>
        </authorList>
    </citation>
    <scope>IDENTIFICATION</scope>
</reference>
<dbReference type="Gramene" id="OBART12G02420.1">
    <property type="protein sequence ID" value="OBART12G02420.1"/>
    <property type="gene ID" value="OBART12G02420"/>
</dbReference>
<organism evidence="1">
    <name type="scientific">Oryza barthii</name>
    <dbReference type="NCBI Taxonomy" id="65489"/>
    <lineage>
        <taxon>Eukaryota</taxon>
        <taxon>Viridiplantae</taxon>
        <taxon>Streptophyta</taxon>
        <taxon>Embryophyta</taxon>
        <taxon>Tracheophyta</taxon>
        <taxon>Spermatophyta</taxon>
        <taxon>Magnoliopsida</taxon>
        <taxon>Liliopsida</taxon>
        <taxon>Poales</taxon>
        <taxon>Poaceae</taxon>
        <taxon>BOP clade</taxon>
        <taxon>Oryzoideae</taxon>
        <taxon>Oryzeae</taxon>
        <taxon>Oryzinae</taxon>
        <taxon>Oryza</taxon>
    </lineage>
</organism>
<dbReference type="EnsemblPlants" id="OBART12G02420.1">
    <property type="protein sequence ID" value="OBART12G02420.1"/>
    <property type="gene ID" value="OBART12G02420"/>
</dbReference>
<proteinExistence type="predicted"/>